<dbReference type="EMBL" id="QXFU01000698">
    <property type="protein sequence ID" value="KAE9023975.1"/>
    <property type="molecule type" value="Genomic_DNA"/>
</dbReference>
<evidence type="ECO:0000256" key="1">
    <source>
        <dbReference type="SAM" id="MobiDB-lite"/>
    </source>
</evidence>
<evidence type="ECO:0000313" key="2">
    <source>
        <dbReference type="EMBL" id="KAE9023975.1"/>
    </source>
</evidence>
<dbReference type="AlphaFoldDB" id="A0A6A3M2B3"/>
<protein>
    <submittedName>
        <fullName evidence="2">Uncharacterized protein</fullName>
    </submittedName>
</protein>
<dbReference type="Proteomes" id="UP000435112">
    <property type="component" value="Unassembled WGS sequence"/>
</dbReference>
<organism evidence="2 3">
    <name type="scientific">Phytophthora rubi</name>
    <dbReference type="NCBI Taxonomy" id="129364"/>
    <lineage>
        <taxon>Eukaryota</taxon>
        <taxon>Sar</taxon>
        <taxon>Stramenopiles</taxon>
        <taxon>Oomycota</taxon>
        <taxon>Peronosporomycetes</taxon>
        <taxon>Peronosporales</taxon>
        <taxon>Peronosporaceae</taxon>
        <taxon>Phytophthora</taxon>
    </lineage>
</organism>
<name>A0A6A3M2B3_9STRA</name>
<proteinExistence type="predicted"/>
<comment type="caution">
    <text evidence="2">The sequence shown here is derived from an EMBL/GenBank/DDBJ whole genome shotgun (WGS) entry which is preliminary data.</text>
</comment>
<reference evidence="2 3" key="1">
    <citation type="submission" date="2018-09" db="EMBL/GenBank/DDBJ databases">
        <title>Genomic investigation of the strawberry pathogen Phytophthora fragariae indicates pathogenicity is determined by transcriptional variation in three key races.</title>
        <authorList>
            <person name="Adams T.M."/>
            <person name="Armitage A.D."/>
            <person name="Sobczyk M.K."/>
            <person name="Bates H.J."/>
            <person name="Dunwell J.M."/>
            <person name="Nellist C.F."/>
            <person name="Harrison R.J."/>
        </authorList>
    </citation>
    <scope>NUCLEOTIDE SEQUENCE [LARGE SCALE GENOMIC DNA]</scope>
    <source>
        <strain evidence="2 3">SCRP324</strain>
    </source>
</reference>
<feature type="region of interest" description="Disordered" evidence="1">
    <location>
        <begin position="25"/>
        <end position="55"/>
    </location>
</feature>
<accession>A0A6A3M2B3</accession>
<gene>
    <name evidence="2" type="ORF">PR002_g11575</name>
</gene>
<sequence>MKWSDSLQSKATCFRLTAGRSSEQGIWGKAGGTRSVGQLQGDAPAERDEPSNNIQPQVGEMAKAVRFRGRFRWYVGVLSATFLGLCCHRCHPAYGKGGQPRAYGGGVLIDMKTEIDEFLPKLPKLPKPDGVGAIPTAVHLARCLRMTRPTKGVRAKYHT</sequence>
<evidence type="ECO:0000313" key="3">
    <source>
        <dbReference type="Proteomes" id="UP000435112"/>
    </source>
</evidence>